<dbReference type="EMBL" id="BAABGA010000006">
    <property type="protein sequence ID" value="GAA4444293.1"/>
    <property type="molecule type" value="Genomic_DNA"/>
</dbReference>
<evidence type="ECO:0000313" key="2">
    <source>
        <dbReference type="EMBL" id="GAA4444293.1"/>
    </source>
</evidence>
<organism evidence="2 3">
    <name type="scientific">Novipirellula rosea</name>
    <dbReference type="NCBI Taxonomy" id="1031540"/>
    <lineage>
        <taxon>Bacteria</taxon>
        <taxon>Pseudomonadati</taxon>
        <taxon>Planctomycetota</taxon>
        <taxon>Planctomycetia</taxon>
        <taxon>Pirellulales</taxon>
        <taxon>Pirellulaceae</taxon>
        <taxon>Novipirellula</taxon>
    </lineage>
</organism>
<keyword evidence="1" id="KW-0472">Membrane</keyword>
<protein>
    <submittedName>
        <fullName evidence="2">Uncharacterized protein</fullName>
    </submittedName>
</protein>
<evidence type="ECO:0000256" key="1">
    <source>
        <dbReference type="SAM" id="Phobius"/>
    </source>
</evidence>
<evidence type="ECO:0000313" key="3">
    <source>
        <dbReference type="Proteomes" id="UP001500840"/>
    </source>
</evidence>
<gene>
    <name evidence="2" type="ORF">GCM10023156_02430</name>
</gene>
<name>A0ABP8M565_9BACT</name>
<sequence>MLTFLTFVASAAFFYLVLGFSHLETVVGVVLVAAFAFLPPLVEDVVARVANRRPIRDSKHYERQEFYYTFLLAASLIYLLPDWGNLRFFSLLIVSVVVGKAIAQVTLGEPRIKQSA</sequence>
<feature type="transmembrane region" description="Helical" evidence="1">
    <location>
        <begin position="87"/>
        <end position="107"/>
    </location>
</feature>
<reference evidence="3" key="1">
    <citation type="journal article" date="2019" name="Int. J. Syst. Evol. Microbiol.">
        <title>The Global Catalogue of Microorganisms (GCM) 10K type strain sequencing project: providing services to taxonomists for standard genome sequencing and annotation.</title>
        <authorList>
            <consortium name="The Broad Institute Genomics Platform"/>
            <consortium name="The Broad Institute Genome Sequencing Center for Infectious Disease"/>
            <person name="Wu L."/>
            <person name="Ma J."/>
        </authorList>
    </citation>
    <scope>NUCLEOTIDE SEQUENCE [LARGE SCALE GENOMIC DNA]</scope>
    <source>
        <strain evidence="3">JCM 17759</strain>
    </source>
</reference>
<dbReference type="Proteomes" id="UP001500840">
    <property type="component" value="Unassembled WGS sequence"/>
</dbReference>
<dbReference type="RefSeq" id="WP_345318637.1">
    <property type="nucleotide sequence ID" value="NZ_BAABGA010000006.1"/>
</dbReference>
<keyword evidence="1" id="KW-0812">Transmembrane</keyword>
<keyword evidence="3" id="KW-1185">Reference proteome</keyword>
<proteinExistence type="predicted"/>
<keyword evidence="1" id="KW-1133">Transmembrane helix</keyword>
<comment type="caution">
    <text evidence="2">The sequence shown here is derived from an EMBL/GenBank/DDBJ whole genome shotgun (WGS) entry which is preliminary data.</text>
</comment>
<accession>A0ABP8M565</accession>